<name>A0AAW2LX22_9LAMI</name>
<organism evidence="2">
    <name type="scientific">Sesamum angustifolium</name>
    <dbReference type="NCBI Taxonomy" id="2727405"/>
    <lineage>
        <taxon>Eukaryota</taxon>
        <taxon>Viridiplantae</taxon>
        <taxon>Streptophyta</taxon>
        <taxon>Embryophyta</taxon>
        <taxon>Tracheophyta</taxon>
        <taxon>Spermatophyta</taxon>
        <taxon>Magnoliopsida</taxon>
        <taxon>eudicotyledons</taxon>
        <taxon>Gunneridae</taxon>
        <taxon>Pentapetalae</taxon>
        <taxon>asterids</taxon>
        <taxon>lamiids</taxon>
        <taxon>Lamiales</taxon>
        <taxon>Pedaliaceae</taxon>
        <taxon>Sesamum</taxon>
    </lineage>
</organism>
<sequence length="93" mass="9975">MEAIGAFLDEEWESLSKLFSCEESSDFQLHFDGSNLFSGIGDSPSSSSTLFAAAENVAAADGSLFFLLILISIVFHKRAATAARTMVPISPVR</sequence>
<reference evidence="2" key="1">
    <citation type="submission" date="2020-06" db="EMBL/GenBank/DDBJ databases">
        <authorList>
            <person name="Li T."/>
            <person name="Hu X."/>
            <person name="Zhang T."/>
            <person name="Song X."/>
            <person name="Zhang H."/>
            <person name="Dai N."/>
            <person name="Sheng W."/>
            <person name="Hou X."/>
            <person name="Wei L."/>
        </authorList>
    </citation>
    <scope>NUCLEOTIDE SEQUENCE</scope>
    <source>
        <strain evidence="2">G01</strain>
        <tissue evidence="2">Leaf</tissue>
    </source>
</reference>
<keyword evidence="1" id="KW-0472">Membrane</keyword>
<gene>
    <name evidence="2" type="ORF">Sangu_1919700</name>
</gene>
<protein>
    <submittedName>
        <fullName evidence="2">Uncharacterized protein</fullName>
    </submittedName>
</protein>
<dbReference type="AlphaFoldDB" id="A0AAW2LX22"/>
<dbReference type="EMBL" id="JACGWK010000012">
    <property type="protein sequence ID" value="KAL0323004.1"/>
    <property type="molecule type" value="Genomic_DNA"/>
</dbReference>
<feature type="transmembrane region" description="Helical" evidence="1">
    <location>
        <begin position="57"/>
        <end position="76"/>
    </location>
</feature>
<keyword evidence="1" id="KW-0812">Transmembrane</keyword>
<reference evidence="2" key="2">
    <citation type="journal article" date="2024" name="Plant">
        <title>Genomic evolution and insights into agronomic trait innovations of Sesamum species.</title>
        <authorList>
            <person name="Miao H."/>
            <person name="Wang L."/>
            <person name="Qu L."/>
            <person name="Liu H."/>
            <person name="Sun Y."/>
            <person name="Le M."/>
            <person name="Wang Q."/>
            <person name="Wei S."/>
            <person name="Zheng Y."/>
            <person name="Lin W."/>
            <person name="Duan Y."/>
            <person name="Cao H."/>
            <person name="Xiong S."/>
            <person name="Wang X."/>
            <person name="Wei L."/>
            <person name="Li C."/>
            <person name="Ma Q."/>
            <person name="Ju M."/>
            <person name="Zhao R."/>
            <person name="Li G."/>
            <person name="Mu C."/>
            <person name="Tian Q."/>
            <person name="Mei H."/>
            <person name="Zhang T."/>
            <person name="Gao T."/>
            <person name="Zhang H."/>
        </authorList>
    </citation>
    <scope>NUCLEOTIDE SEQUENCE</scope>
    <source>
        <strain evidence="2">G01</strain>
    </source>
</reference>
<accession>A0AAW2LX22</accession>
<proteinExistence type="predicted"/>
<comment type="caution">
    <text evidence="2">The sequence shown here is derived from an EMBL/GenBank/DDBJ whole genome shotgun (WGS) entry which is preliminary data.</text>
</comment>
<evidence type="ECO:0000313" key="2">
    <source>
        <dbReference type="EMBL" id="KAL0323004.1"/>
    </source>
</evidence>
<evidence type="ECO:0000256" key="1">
    <source>
        <dbReference type="SAM" id="Phobius"/>
    </source>
</evidence>
<keyword evidence="1" id="KW-1133">Transmembrane helix</keyword>